<feature type="domain" description="AB hydrolase-1" evidence="1">
    <location>
        <begin position="55"/>
        <end position="246"/>
    </location>
</feature>
<gene>
    <name evidence="2" type="ORF">BKA15_004229</name>
</gene>
<dbReference type="Proteomes" id="UP000569914">
    <property type="component" value="Unassembled WGS sequence"/>
</dbReference>
<dbReference type="InterPro" id="IPR029058">
    <property type="entry name" value="AB_hydrolase_fold"/>
</dbReference>
<reference evidence="2 3" key="1">
    <citation type="submission" date="2020-07" db="EMBL/GenBank/DDBJ databases">
        <title>Sequencing the genomes of 1000 actinobacteria strains.</title>
        <authorList>
            <person name="Klenk H.-P."/>
        </authorList>
    </citation>
    <scope>NUCLEOTIDE SEQUENCE [LARGE SCALE GENOMIC DNA]</scope>
    <source>
        <strain evidence="2 3">DSM 22083</strain>
    </source>
</reference>
<evidence type="ECO:0000313" key="2">
    <source>
        <dbReference type="EMBL" id="NYE72900.1"/>
    </source>
</evidence>
<comment type="caution">
    <text evidence="2">The sequence shown here is derived from an EMBL/GenBank/DDBJ whole genome shotgun (WGS) entry which is preliminary data.</text>
</comment>
<dbReference type="Pfam" id="PF12697">
    <property type="entry name" value="Abhydrolase_6"/>
    <property type="match status" value="1"/>
</dbReference>
<protein>
    <recommendedName>
        <fullName evidence="1">AB hydrolase-1 domain-containing protein</fullName>
    </recommendedName>
</protein>
<dbReference type="RefSeq" id="WP_179754016.1">
    <property type="nucleotide sequence ID" value="NZ_JACCBU010000001.1"/>
</dbReference>
<evidence type="ECO:0000259" key="1">
    <source>
        <dbReference type="Pfam" id="PF12697"/>
    </source>
</evidence>
<keyword evidence="3" id="KW-1185">Reference proteome</keyword>
<name>A0A7Y9LDK6_9ACTN</name>
<proteinExistence type="predicted"/>
<organism evidence="2 3">
    <name type="scientific">Microlunatus parietis</name>
    <dbReference type="NCBI Taxonomy" id="682979"/>
    <lineage>
        <taxon>Bacteria</taxon>
        <taxon>Bacillati</taxon>
        <taxon>Actinomycetota</taxon>
        <taxon>Actinomycetes</taxon>
        <taxon>Propionibacteriales</taxon>
        <taxon>Propionibacteriaceae</taxon>
        <taxon>Microlunatus</taxon>
    </lineage>
</organism>
<dbReference type="InterPro" id="IPR000073">
    <property type="entry name" value="AB_hydrolase_1"/>
</dbReference>
<sequence length="273" mass="29086">MAELNPRVQGRDRMNGQFTRDGYVIHFETTGTGPRLIWVDPALGSSAMRPMEAALEMLTSRFEVVTYDRRGRGLNREARPSARDEIDDLAGLVAHLGGADIVTGFSSGGALVLRAARHLRPATIALVEPAVSDARDGSGLRERIDQALAAGAPETAVRAFYDATGTPEEIIRTVVESPAWKDVVRCASTLPAELDLTEVTADTLAAVPTPIHVIISDGSPPEITGMGETLVSRADATLWREPGSWHGIDPTALTNRLTSLSQSATENGPSGQP</sequence>
<dbReference type="Gene3D" id="3.40.50.1820">
    <property type="entry name" value="alpha/beta hydrolase"/>
    <property type="match status" value="1"/>
</dbReference>
<evidence type="ECO:0000313" key="3">
    <source>
        <dbReference type="Proteomes" id="UP000569914"/>
    </source>
</evidence>
<dbReference type="SUPFAM" id="SSF53474">
    <property type="entry name" value="alpha/beta-Hydrolases"/>
    <property type="match status" value="1"/>
</dbReference>
<dbReference type="AlphaFoldDB" id="A0A7Y9LDK6"/>
<accession>A0A7Y9LDK6</accession>
<dbReference type="GO" id="GO:0003824">
    <property type="term" value="F:catalytic activity"/>
    <property type="evidence" value="ECO:0007669"/>
    <property type="project" value="UniProtKB-ARBA"/>
</dbReference>
<dbReference type="EMBL" id="JACCBU010000001">
    <property type="protein sequence ID" value="NYE72900.1"/>
    <property type="molecule type" value="Genomic_DNA"/>
</dbReference>